<dbReference type="InterPro" id="IPR024079">
    <property type="entry name" value="MetalloPept_cat_dom_sf"/>
</dbReference>
<dbReference type="SUPFAM" id="SSF55486">
    <property type="entry name" value="Metalloproteases ('zincins'), catalytic domain"/>
    <property type="match status" value="1"/>
</dbReference>
<protein>
    <recommendedName>
        <fullName evidence="2">Peptidase M12A domain-containing protein</fullName>
    </recommendedName>
</protein>
<reference evidence="3 4" key="1">
    <citation type="submission" date="2018-11" db="EMBL/GenBank/DDBJ databases">
        <authorList>
            <consortium name="Pathogen Informatics"/>
        </authorList>
    </citation>
    <scope>NUCLEOTIDE SEQUENCE [LARGE SCALE GENOMIC DNA]</scope>
</reference>
<accession>A0A3P6S0G7</accession>
<dbReference type="EMBL" id="UYRV01014071">
    <property type="protein sequence ID" value="VDK60055.1"/>
    <property type="molecule type" value="Genomic_DNA"/>
</dbReference>
<dbReference type="Proteomes" id="UP000271889">
    <property type="component" value="Unassembled WGS sequence"/>
</dbReference>
<dbReference type="AlphaFoldDB" id="A0A3P6S0G7"/>
<dbReference type="GO" id="GO:0004222">
    <property type="term" value="F:metalloendopeptidase activity"/>
    <property type="evidence" value="ECO:0007669"/>
    <property type="project" value="InterPro"/>
</dbReference>
<comment type="caution">
    <text evidence="1">Lacks conserved residue(s) required for the propagation of feature annotation.</text>
</comment>
<keyword evidence="4" id="KW-1185">Reference proteome</keyword>
<organism evidence="3 4">
    <name type="scientific">Cylicostephanus goldi</name>
    <name type="common">Nematode worm</name>
    <dbReference type="NCBI Taxonomy" id="71465"/>
    <lineage>
        <taxon>Eukaryota</taxon>
        <taxon>Metazoa</taxon>
        <taxon>Ecdysozoa</taxon>
        <taxon>Nematoda</taxon>
        <taxon>Chromadorea</taxon>
        <taxon>Rhabditida</taxon>
        <taxon>Rhabditina</taxon>
        <taxon>Rhabditomorpha</taxon>
        <taxon>Strongyloidea</taxon>
        <taxon>Strongylidae</taxon>
        <taxon>Cylicostephanus</taxon>
    </lineage>
</organism>
<dbReference type="Gene3D" id="3.40.390.10">
    <property type="entry name" value="Collagenase (Catalytic Domain)"/>
    <property type="match status" value="1"/>
</dbReference>
<dbReference type="Pfam" id="PF01400">
    <property type="entry name" value="Astacin"/>
    <property type="match status" value="1"/>
</dbReference>
<evidence type="ECO:0000313" key="3">
    <source>
        <dbReference type="EMBL" id="VDK60055.1"/>
    </source>
</evidence>
<evidence type="ECO:0000259" key="2">
    <source>
        <dbReference type="PROSITE" id="PS51864"/>
    </source>
</evidence>
<gene>
    <name evidence="3" type="ORF">CGOC_LOCUS4880</name>
</gene>
<proteinExistence type="predicted"/>
<dbReference type="PROSITE" id="PS51864">
    <property type="entry name" value="ASTACIN"/>
    <property type="match status" value="1"/>
</dbReference>
<sequence>MAEKNDQQPGSRSRRNEKCVLYCLLFKVKDNENASMASRRVFKSGSKLKEVKRVKWDRKDAYGNIVIPYTIAADYVDQAMENLSIAMKRIEDHTCIRFTKRKNEKYYVKIVNEKGGG</sequence>
<feature type="domain" description="Peptidase M12A" evidence="2">
    <location>
        <begin position="46"/>
        <end position="117"/>
    </location>
</feature>
<name>A0A3P6S0G7_CYLGO</name>
<dbReference type="OrthoDB" id="5874945at2759"/>
<dbReference type="GO" id="GO:0006508">
    <property type="term" value="P:proteolysis"/>
    <property type="evidence" value="ECO:0007669"/>
    <property type="project" value="InterPro"/>
</dbReference>
<evidence type="ECO:0000313" key="4">
    <source>
        <dbReference type="Proteomes" id="UP000271889"/>
    </source>
</evidence>
<evidence type="ECO:0000256" key="1">
    <source>
        <dbReference type="PROSITE-ProRule" id="PRU01211"/>
    </source>
</evidence>
<dbReference type="InterPro" id="IPR001506">
    <property type="entry name" value="Peptidase_M12A"/>
</dbReference>